<dbReference type="RefSeq" id="WP_092209488.1">
    <property type="nucleotide sequence ID" value="NZ_FMUX01000003.1"/>
</dbReference>
<dbReference type="Proteomes" id="UP000198870">
    <property type="component" value="Unassembled WGS sequence"/>
</dbReference>
<keyword evidence="3" id="KW-1185">Reference proteome</keyword>
<gene>
    <name evidence="2" type="ORF">SAMN05216233_103244</name>
</gene>
<proteinExistence type="predicted"/>
<evidence type="ECO:0000313" key="3">
    <source>
        <dbReference type="Proteomes" id="UP000198870"/>
    </source>
</evidence>
<sequence>MDPNSSLSKRIGGLLASIAGCLLMIYVIGPWLDSLDAIKPLADFIEERDINANAYYYTEVAEFSDAELNMKNTMTYMPK</sequence>
<feature type="transmembrane region" description="Helical" evidence="1">
    <location>
        <begin position="12"/>
        <end position="32"/>
    </location>
</feature>
<evidence type="ECO:0000256" key="1">
    <source>
        <dbReference type="SAM" id="Phobius"/>
    </source>
</evidence>
<evidence type="ECO:0000313" key="2">
    <source>
        <dbReference type="EMBL" id="SCY06574.1"/>
    </source>
</evidence>
<dbReference type="EMBL" id="FMUX01000003">
    <property type="protein sequence ID" value="SCY06574.1"/>
    <property type="molecule type" value="Genomic_DNA"/>
</dbReference>
<reference evidence="2 3" key="1">
    <citation type="submission" date="2016-10" db="EMBL/GenBank/DDBJ databases">
        <authorList>
            <person name="de Groot N.N."/>
        </authorList>
    </citation>
    <scope>NUCLEOTIDE SEQUENCE [LARGE SCALE GENOMIC DNA]</scope>
    <source>
        <strain evidence="2 3">AA1</strain>
    </source>
</reference>
<keyword evidence="1" id="KW-0812">Transmembrane</keyword>
<name>A0A1G5CW13_9BACT</name>
<organism evidence="2 3">
    <name type="scientific">Desulfoluna spongiiphila</name>
    <dbReference type="NCBI Taxonomy" id="419481"/>
    <lineage>
        <taxon>Bacteria</taxon>
        <taxon>Pseudomonadati</taxon>
        <taxon>Thermodesulfobacteriota</taxon>
        <taxon>Desulfobacteria</taxon>
        <taxon>Desulfobacterales</taxon>
        <taxon>Desulfolunaceae</taxon>
        <taxon>Desulfoluna</taxon>
    </lineage>
</organism>
<keyword evidence="1" id="KW-1133">Transmembrane helix</keyword>
<protein>
    <submittedName>
        <fullName evidence="2">Uncharacterized protein</fullName>
    </submittedName>
</protein>
<dbReference type="AlphaFoldDB" id="A0A1G5CW13"/>
<accession>A0A1G5CW13</accession>
<keyword evidence="1" id="KW-0472">Membrane</keyword>